<dbReference type="OrthoDB" id="9907683at2"/>
<sequence>MSSRWIAFPALAIALTLGAGGALASETDPAVRNPLAQPMDITRGGMGAGPRFQPLGNPLRHPMAVSERSLPALEESLALGNNAPSSDAFGRTYDGHPLARHMAEAEGRQRQLEAARAQARNPGS</sequence>
<evidence type="ECO:0000256" key="1">
    <source>
        <dbReference type="SAM" id="MobiDB-lite"/>
    </source>
</evidence>
<evidence type="ECO:0000313" key="4">
    <source>
        <dbReference type="Proteomes" id="UP000005324"/>
    </source>
</evidence>
<feature type="compositionally biased region" description="Basic and acidic residues" evidence="1">
    <location>
        <begin position="104"/>
        <end position="113"/>
    </location>
</feature>
<feature type="compositionally biased region" description="Low complexity" evidence="1">
    <location>
        <begin position="114"/>
        <end position="124"/>
    </location>
</feature>
<keyword evidence="4" id="KW-1185">Reference proteome</keyword>
<reference evidence="3 4" key="1">
    <citation type="submission" date="2010-04" db="EMBL/GenBank/DDBJ databases">
        <authorList>
            <person name="Qin X."/>
            <person name="Bachman B."/>
            <person name="Battles P."/>
            <person name="Bell A."/>
            <person name="Bess C."/>
            <person name="Bickham C."/>
            <person name="Chaboub L."/>
            <person name="Chen D."/>
            <person name="Coyle M."/>
            <person name="Deiros D.R."/>
            <person name="Dinh H."/>
            <person name="Forbes L."/>
            <person name="Fowler G."/>
            <person name="Francisco L."/>
            <person name="Fu Q."/>
            <person name="Gubbala S."/>
            <person name="Hale W."/>
            <person name="Han Y."/>
            <person name="Hemphill L."/>
            <person name="Highlander S.K."/>
            <person name="Hirani K."/>
            <person name="Hogues M."/>
            <person name="Jackson L."/>
            <person name="Jakkamsetti A."/>
            <person name="Javaid M."/>
            <person name="Jiang H."/>
            <person name="Korchina V."/>
            <person name="Kovar C."/>
            <person name="Lara F."/>
            <person name="Lee S."/>
            <person name="Mata R."/>
            <person name="Mathew T."/>
            <person name="Moen C."/>
            <person name="Morales K."/>
            <person name="Munidasa M."/>
            <person name="Nazareth L."/>
            <person name="Ngo R."/>
            <person name="Nguyen L."/>
            <person name="Okwuonu G."/>
            <person name="Ongeri F."/>
            <person name="Patil S."/>
            <person name="Petrosino J."/>
            <person name="Pham C."/>
            <person name="Pham P."/>
            <person name="Pu L.-L."/>
            <person name="Puazo M."/>
            <person name="Raj R."/>
            <person name="Reid J."/>
            <person name="Rouhana J."/>
            <person name="Saada N."/>
            <person name="Shang Y."/>
            <person name="Simmons D."/>
            <person name="Thornton R."/>
            <person name="Warren J."/>
            <person name="Weissenberger G."/>
            <person name="Zhang J."/>
            <person name="Zhang L."/>
            <person name="Zhou C."/>
            <person name="Zhu D."/>
            <person name="Muzny D."/>
            <person name="Worley K."/>
            <person name="Gibbs R."/>
        </authorList>
    </citation>
    <scope>NUCLEOTIDE SEQUENCE [LARGE SCALE GENOMIC DNA]</scope>
    <source>
        <strain evidence="3 4">ATCC 49957</strain>
    </source>
</reference>
<protein>
    <submittedName>
        <fullName evidence="3">Uncharacterized protein</fullName>
    </submittedName>
</protein>
<feature type="signal peptide" evidence="2">
    <location>
        <begin position="1"/>
        <end position="24"/>
    </location>
</feature>
<name>D5RIA5_9PROT</name>
<feature type="chain" id="PRO_5003075671" evidence="2">
    <location>
        <begin position="25"/>
        <end position="124"/>
    </location>
</feature>
<feature type="region of interest" description="Disordered" evidence="1">
    <location>
        <begin position="104"/>
        <end position="124"/>
    </location>
</feature>
<feature type="region of interest" description="Disordered" evidence="1">
    <location>
        <begin position="23"/>
        <end position="62"/>
    </location>
</feature>
<dbReference type="AlphaFoldDB" id="D5RIA5"/>
<keyword evidence="2" id="KW-0732">Signal</keyword>
<dbReference type="EMBL" id="ADVL01000138">
    <property type="protein sequence ID" value="EFH12972.1"/>
    <property type="molecule type" value="Genomic_DNA"/>
</dbReference>
<evidence type="ECO:0000256" key="2">
    <source>
        <dbReference type="SAM" id="SignalP"/>
    </source>
</evidence>
<dbReference type="RefSeq" id="WP_007003874.1">
    <property type="nucleotide sequence ID" value="NZ_GG770778.1"/>
</dbReference>
<comment type="caution">
    <text evidence="3">The sequence shown here is derived from an EMBL/GenBank/DDBJ whole genome shotgun (WGS) entry which is preliminary data.</text>
</comment>
<proteinExistence type="predicted"/>
<accession>D5RIA5</accession>
<dbReference type="HOGENOM" id="CLU_2002174_0_0_5"/>
<gene>
    <name evidence="3" type="ORF">HMPREF0731_0815</name>
</gene>
<organism evidence="3 4">
    <name type="scientific">Pseudoroseomonas cervicalis ATCC 49957</name>
    <dbReference type="NCBI Taxonomy" id="525371"/>
    <lineage>
        <taxon>Bacteria</taxon>
        <taxon>Pseudomonadati</taxon>
        <taxon>Pseudomonadota</taxon>
        <taxon>Alphaproteobacteria</taxon>
        <taxon>Acetobacterales</taxon>
        <taxon>Roseomonadaceae</taxon>
        <taxon>Roseomonas</taxon>
    </lineage>
</organism>
<evidence type="ECO:0000313" key="3">
    <source>
        <dbReference type="EMBL" id="EFH12972.1"/>
    </source>
</evidence>
<dbReference type="Proteomes" id="UP000005324">
    <property type="component" value="Unassembled WGS sequence"/>
</dbReference>